<evidence type="ECO:0000256" key="1">
    <source>
        <dbReference type="ARBA" id="ARBA00006354"/>
    </source>
</evidence>
<dbReference type="Gene3D" id="3.30.230.10">
    <property type="match status" value="1"/>
</dbReference>
<gene>
    <name evidence="3" type="ORF">NYG85_05390</name>
</gene>
<accession>A0ABT7HQZ1</accession>
<organism evidence="3 4">
    <name type="scientific">Campylobacter gastrosuis</name>
    <dbReference type="NCBI Taxonomy" id="2974576"/>
    <lineage>
        <taxon>Bacteria</taxon>
        <taxon>Pseudomonadati</taxon>
        <taxon>Campylobacterota</taxon>
        <taxon>Epsilonproteobacteria</taxon>
        <taxon>Campylobacterales</taxon>
        <taxon>Campylobacteraceae</taxon>
        <taxon>Campylobacter</taxon>
    </lineage>
</organism>
<reference evidence="3" key="1">
    <citation type="submission" date="2022-08" db="EMBL/GenBank/DDBJ databases">
        <authorList>
            <person name="Wang H."/>
        </authorList>
    </citation>
    <scope>NUCLEOTIDE SEQUENCE</scope>
    <source>
        <strain evidence="3">PS10</strain>
    </source>
</reference>
<dbReference type="InterPro" id="IPR003593">
    <property type="entry name" value="AAA+_ATPase"/>
</dbReference>
<feature type="domain" description="AAA+ ATPase" evidence="2">
    <location>
        <begin position="220"/>
        <end position="398"/>
    </location>
</feature>
<dbReference type="SMART" id="SM00382">
    <property type="entry name" value="AAA"/>
    <property type="match status" value="1"/>
</dbReference>
<dbReference type="PANTHER" id="PTHR32039:SF7">
    <property type="entry name" value="COMPETENCE PROTEIN COMM"/>
    <property type="match status" value="1"/>
</dbReference>
<dbReference type="PANTHER" id="PTHR32039">
    <property type="entry name" value="MAGNESIUM-CHELATASE SUBUNIT CHLI"/>
    <property type="match status" value="1"/>
</dbReference>
<dbReference type="Pfam" id="PF01078">
    <property type="entry name" value="Mg_chelatase"/>
    <property type="match status" value="1"/>
</dbReference>
<comment type="similarity">
    <text evidence="1">Belongs to the Mg-chelatase subunits D/I family. ComM subfamily.</text>
</comment>
<dbReference type="InterPro" id="IPR025158">
    <property type="entry name" value="Mg_chelat-rel_C"/>
</dbReference>
<dbReference type="NCBIfam" id="TIGR00368">
    <property type="entry name" value="YifB family Mg chelatase-like AAA ATPase"/>
    <property type="match status" value="1"/>
</dbReference>
<dbReference type="InterPro" id="IPR004482">
    <property type="entry name" value="Mg_chelat-rel"/>
</dbReference>
<reference evidence="3" key="2">
    <citation type="journal article" date="2023" name="Microorganisms">
        <title>Isolation and Genomic Characteristics of Cat-Borne Campylobacter felis sp. nov. and Sheep-Borne Campylobacter ovis sp. nov.</title>
        <authorList>
            <person name="Wang H."/>
            <person name="Li Y."/>
            <person name="Gu Y."/>
            <person name="Zhou G."/>
            <person name="Chen X."/>
            <person name="Zhang X."/>
            <person name="Shao Z."/>
            <person name="Zhang J."/>
            <person name="Zhang M."/>
        </authorList>
    </citation>
    <scope>NUCLEOTIDE SEQUENCE</scope>
    <source>
        <strain evidence="3">PS10</strain>
    </source>
</reference>
<sequence length="505" mass="55812">MKSLLCASYTDGVRVVQVESVFTRGLPGFSIVGLANTSIKESAERVKAALSSLNFSFAAQKITINLSPSDLPKNGSHFDLAIALLIALQKSQNLEKVFVFGELGLDGSVKSTANLFSILLFLSQNVRDAKIIVPKEISFKASAIPNFEIYGVSTLADAIRFFEDSEFASSLREQKSDEILKDVVEICGKKYLPNRNFALDFKDVLGQERAKRGCLISAVGMHNIIFEGSPGCGKSMCAKRLVHILPPQSLDEVLNAAAYRSLNMQDSDFNALRPFRSPHHTSTKSSIFGGGSNVAKIGEIALANGGVLFFDEFVHFSKQIIESLREPLEDHKIHIARVNSKVTYDTKFILAAALNPCPCGNLLSKNLSCRCTPNEIKQYKSRLSEPILDRIDLYVQMDEISPSDKPSLSSKQMSELVLNAFKFQKERSQDELNANLSDSEVAKFCVTYDDAKATLDTAVSRFSLSQRSIKKTLKVARSIADLEQNEKISKQNILEALSFRTREIL</sequence>
<name>A0ABT7HQZ1_9BACT</name>
<dbReference type="Gene3D" id="3.40.50.300">
    <property type="entry name" value="P-loop containing nucleotide triphosphate hydrolases"/>
    <property type="match status" value="1"/>
</dbReference>
<evidence type="ECO:0000313" key="4">
    <source>
        <dbReference type="Proteomes" id="UP001173801"/>
    </source>
</evidence>
<dbReference type="RefSeq" id="WP_284937462.1">
    <property type="nucleotide sequence ID" value="NZ_JANURM010000004.1"/>
</dbReference>
<dbReference type="InterPro" id="IPR045006">
    <property type="entry name" value="CHLI-like"/>
</dbReference>
<proteinExistence type="inferred from homology"/>
<dbReference type="Pfam" id="PF13335">
    <property type="entry name" value="Mg_chelatase_C"/>
    <property type="match status" value="1"/>
</dbReference>
<evidence type="ECO:0000313" key="3">
    <source>
        <dbReference type="EMBL" id="MDL0088804.1"/>
    </source>
</evidence>
<dbReference type="EMBL" id="JANURM010000004">
    <property type="protein sequence ID" value="MDL0088804.1"/>
    <property type="molecule type" value="Genomic_DNA"/>
</dbReference>
<dbReference type="Pfam" id="PF13541">
    <property type="entry name" value="ChlI"/>
    <property type="match status" value="1"/>
</dbReference>
<dbReference type="InterPro" id="IPR000523">
    <property type="entry name" value="Mg_chelatse_chII-like_cat_dom"/>
</dbReference>
<dbReference type="InterPro" id="IPR014721">
    <property type="entry name" value="Ribsml_uS5_D2-typ_fold_subgr"/>
</dbReference>
<dbReference type="SUPFAM" id="SSF52540">
    <property type="entry name" value="P-loop containing nucleoside triphosphate hydrolases"/>
    <property type="match status" value="1"/>
</dbReference>
<keyword evidence="4" id="KW-1185">Reference proteome</keyword>
<dbReference type="InterPro" id="IPR020568">
    <property type="entry name" value="Ribosomal_Su5_D2-typ_SF"/>
</dbReference>
<evidence type="ECO:0000259" key="2">
    <source>
        <dbReference type="SMART" id="SM00382"/>
    </source>
</evidence>
<comment type="caution">
    <text evidence="3">The sequence shown here is derived from an EMBL/GenBank/DDBJ whole genome shotgun (WGS) entry which is preliminary data.</text>
</comment>
<dbReference type="Proteomes" id="UP001173801">
    <property type="component" value="Unassembled WGS sequence"/>
</dbReference>
<protein>
    <submittedName>
        <fullName evidence="3">YifB family Mg chelatase-like AAA ATPase</fullName>
    </submittedName>
</protein>
<dbReference type="InterPro" id="IPR027417">
    <property type="entry name" value="P-loop_NTPase"/>
</dbReference>
<dbReference type="SUPFAM" id="SSF54211">
    <property type="entry name" value="Ribosomal protein S5 domain 2-like"/>
    <property type="match status" value="1"/>
</dbReference>